<comment type="similarity">
    <text evidence="1 11">Belongs to the RNA polymerase alpha chain family.</text>
</comment>
<name>A0A2H0CTT2_9BACT</name>
<evidence type="ECO:0000259" key="12">
    <source>
        <dbReference type="SMART" id="SM00662"/>
    </source>
</evidence>
<dbReference type="GO" id="GO:0003899">
    <property type="term" value="F:DNA-directed RNA polymerase activity"/>
    <property type="evidence" value="ECO:0007669"/>
    <property type="project" value="UniProtKB-UniRule"/>
</dbReference>
<comment type="catalytic activity">
    <reaction evidence="10 11">
        <text>RNA(n) + a ribonucleoside 5'-triphosphate = RNA(n+1) + diphosphate</text>
        <dbReference type="Rhea" id="RHEA:21248"/>
        <dbReference type="Rhea" id="RHEA-COMP:14527"/>
        <dbReference type="Rhea" id="RHEA-COMP:17342"/>
        <dbReference type="ChEBI" id="CHEBI:33019"/>
        <dbReference type="ChEBI" id="CHEBI:61557"/>
        <dbReference type="ChEBI" id="CHEBI:140395"/>
        <dbReference type="EC" id="2.7.7.6"/>
    </reaction>
</comment>
<evidence type="ECO:0000256" key="4">
    <source>
        <dbReference type="ARBA" id="ARBA00022478"/>
    </source>
</evidence>
<dbReference type="SUPFAM" id="SSF55257">
    <property type="entry name" value="RBP11-like subunits of RNA polymerase"/>
    <property type="match status" value="1"/>
</dbReference>
<dbReference type="NCBIfam" id="NF003519">
    <property type="entry name" value="PRK05182.2-5"/>
    <property type="match status" value="1"/>
</dbReference>
<dbReference type="NCBIfam" id="TIGR02027">
    <property type="entry name" value="rpoA"/>
    <property type="match status" value="1"/>
</dbReference>
<comment type="caution">
    <text evidence="13">The sequence shown here is derived from an EMBL/GenBank/DDBJ whole genome shotgun (WGS) entry which is preliminary data.</text>
</comment>
<evidence type="ECO:0000256" key="6">
    <source>
        <dbReference type="ARBA" id="ARBA00022695"/>
    </source>
</evidence>
<dbReference type="GO" id="GO:0006351">
    <property type="term" value="P:DNA-templated transcription"/>
    <property type="evidence" value="ECO:0007669"/>
    <property type="project" value="UniProtKB-UniRule"/>
</dbReference>
<dbReference type="InterPro" id="IPR011260">
    <property type="entry name" value="RNAP_asu_C"/>
</dbReference>
<dbReference type="Gene3D" id="2.170.120.12">
    <property type="entry name" value="DNA-directed RNA polymerase, insert domain"/>
    <property type="match status" value="1"/>
</dbReference>
<keyword evidence="5 11" id="KW-0808">Transferase</keyword>
<evidence type="ECO:0000256" key="8">
    <source>
        <dbReference type="ARBA" id="ARBA00032524"/>
    </source>
</evidence>
<dbReference type="InterPro" id="IPR011262">
    <property type="entry name" value="DNA-dir_RNA_pol_insert"/>
</dbReference>
<keyword evidence="6 11" id="KW-0548">Nucleotidyltransferase</keyword>
<dbReference type="InterPro" id="IPR036603">
    <property type="entry name" value="RBP11-like"/>
</dbReference>
<evidence type="ECO:0000313" key="13">
    <source>
        <dbReference type="EMBL" id="PIP73266.1"/>
    </source>
</evidence>
<dbReference type="GO" id="GO:0003677">
    <property type="term" value="F:DNA binding"/>
    <property type="evidence" value="ECO:0007669"/>
    <property type="project" value="UniProtKB-UniRule"/>
</dbReference>
<feature type="domain" description="DNA-directed RNA polymerase RpoA/D/Rpb3-type" evidence="12">
    <location>
        <begin position="21"/>
        <end position="229"/>
    </location>
</feature>
<dbReference type="CDD" id="cd06928">
    <property type="entry name" value="RNAP_alpha_NTD"/>
    <property type="match status" value="1"/>
</dbReference>
<dbReference type="AlphaFoldDB" id="A0A2H0CTT2"/>
<dbReference type="SMART" id="SM00662">
    <property type="entry name" value="RPOLD"/>
    <property type="match status" value="1"/>
</dbReference>
<dbReference type="EMBL" id="PCTL01000026">
    <property type="protein sequence ID" value="PIP73266.1"/>
    <property type="molecule type" value="Genomic_DNA"/>
</dbReference>
<dbReference type="Pfam" id="PF01193">
    <property type="entry name" value="RNA_pol_L"/>
    <property type="match status" value="1"/>
</dbReference>
<dbReference type="InterPro" id="IPR036643">
    <property type="entry name" value="RNApol_insert_sf"/>
</dbReference>
<accession>A0A2H0CTT2</accession>
<dbReference type="EC" id="2.7.7.6" evidence="2 11"/>
<dbReference type="HAMAP" id="MF_00059">
    <property type="entry name" value="RNApol_bact_RpoA"/>
    <property type="match status" value="1"/>
</dbReference>
<evidence type="ECO:0000256" key="11">
    <source>
        <dbReference type="HAMAP-Rule" id="MF_00059"/>
    </source>
</evidence>
<dbReference type="Pfam" id="PF01000">
    <property type="entry name" value="RNA_pol_A_bac"/>
    <property type="match status" value="1"/>
</dbReference>
<evidence type="ECO:0000256" key="9">
    <source>
        <dbReference type="ARBA" id="ARBA00033070"/>
    </source>
</evidence>
<dbReference type="GO" id="GO:0000428">
    <property type="term" value="C:DNA-directed RNA polymerase complex"/>
    <property type="evidence" value="ECO:0007669"/>
    <property type="project" value="UniProtKB-KW"/>
</dbReference>
<comment type="domain">
    <text evidence="11">The N-terminal domain is essential for RNAP assembly and basal transcription, whereas the C-terminal domain is involved in interaction with transcriptional regulators and with upstream promoter elements.</text>
</comment>
<dbReference type="GO" id="GO:0046983">
    <property type="term" value="F:protein dimerization activity"/>
    <property type="evidence" value="ECO:0007669"/>
    <property type="project" value="InterPro"/>
</dbReference>
<feature type="region of interest" description="Alpha C-terminal domain (alpha-CTD)" evidence="11">
    <location>
        <begin position="269"/>
        <end position="336"/>
    </location>
</feature>
<dbReference type="SUPFAM" id="SSF56553">
    <property type="entry name" value="Insert subdomain of RNA polymerase alpha subunit"/>
    <property type="match status" value="1"/>
</dbReference>
<sequence>MPDYTIIKPSKPRVVSEEEFSGIYEIDGLYPGYGHTLGNSLRRIILLSIPGAAITSVKIDGVNHEFSTIDGVKEDVVTILLNLKKIRFKMIVDEPQEVTLSVKGPKKITAADFKAPGQIEVLNLDQYIAELTDKKTTFSATLTVEKGLGYIPKEVLQEGKVDIGVMAVDAIFTPIRRVSYEVENMRVGDRTDYNRLRISIETDGTLLPREALEYSIATMIDQLSAVVGFEKAPEEVVEIAGEGSDASGVEEKGVSVAEAHVEDAAASPADQDFLKTRIEKLDLSTRTLHALDVANIRTVGGLARKKEDDLKDIEGLGPKGIEEIKFVLGKHGVTLR</sequence>
<gene>
    <name evidence="11" type="primary">rpoA</name>
    <name evidence="13" type="ORF">COW88_02650</name>
</gene>
<dbReference type="Pfam" id="PF03118">
    <property type="entry name" value="RNA_pol_A_CTD"/>
    <property type="match status" value="1"/>
</dbReference>
<evidence type="ECO:0000256" key="7">
    <source>
        <dbReference type="ARBA" id="ARBA00023163"/>
    </source>
</evidence>
<dbReference type="SUPFAM" id="SSF47789">
    <property type="entry name" value="C-terminal domain of RNA polymerase alpha subunit"/>
    <property type="match status" value="1"/>
</dbReference>
<comment type="subunit">
    <text evidence="11">Homodimer. The RNAP catalytic core consists of 2 alpha, 1 beta, 1 beta' and 1 omega subunit. When a sigma factor is associated with the core the holoenzyme is formed, which can initiate transcription.</text>
</comment>
<dbReference type="GO" id="GO:0005737">
    <property type="term" value="C:cytoplasm"/>
    <property type="evidence" value="ECO:0007669"/>
    <property type="project" value="UniProtKB-ARBA"/>
</dbReference>
<dbReference type="Gene3D" id="1.10.150.20">
    <property type="entry name" value="5' to 3' exonuclease, C-terminal subdomain"/>
    <property type="match status" value="1"/>
</dbReference>
<reference evidence="13 14" key="1">
    <citation type="submission" date="2017-09" db="EMBL/GenBank/DDBJ databases">
        <title>Depth-based differentiation of microbial function through sediment-hosted aquifers and enrichment of novel symbionts in the deep terrestrial subsurface.</title>
        <authorList>
            <person name="Probst A.J."/>
            <person name="Ladd B."/>
            <person name="Jarett J.K."/>
            <person name="Geller-Mcgrath D.E."/>
            <person name="Sieber C.M."/>
            <person name="Emerson J.B."/>
            <person name="Anantharaman K."/>
            <person name="Thomas B.C."/>
            <person name="Malmstrom R."/>
            <person name="Stieglmeier M."/>
            <person name="Klingl A."/>
            <person name="Woyke T."/>
            <person name="Ryan C.M."/>
            <person name="Banfield J.F."/>
        </authorList>
    </citation>
    <scope>NUCLEOTIDE SEQUENCE [LARGE SCALE GENOMIC DNA]</scope>
    <source>
        <strain evidence="13">CG22_combo_CG10-13_8_21_14_all_47_15</strain>
    </source>
</reference>
<keyword evidence="4 11" id="KW-0240">DNA-directed RNA polymerase</keyword>
<dbReference type="Proteomes" id="UP000230638">
    <property type="component" value="Unassembled WGS sequence"/>
</dbReference>
<evidence type="ECO:0000256" key="1">
    <source>
        <dbReference type="ARBA" id="ARBA00007123"/>
    </source>
</evidence>
<dbReference type="Gene3D" id="3.30.1360.10">
    <property type="entry name" value="RNA polymerase, RBP11-like subunit"/>
    <property type="match status" value="1"/>
</dbReference>
<evidence type="ECO:0000256" key="5">
    <source>
        <dbReference type="ARBA" id="ARBA00022679"/>
    </source>
</evidence>
<protein>
    <recommendedName>
        <fullName evidence="3 11">DNA-directed RNA polymerase subunit alpha</fullName>
        <shortName evidence="11">RNAP subunit alpha</shortName>
        <ecNumber evidence="2 11">2.7.7.6</ecNumber>
    </recommendedName>
    <alternativeName>
        <fullName evidence="9 11">RNA polymerase subunit alpha</fullName>
    </alternativeName>
    <alternativeName>
        <fullName evidence="8 11">Transcriptase subunit alpha</fullName>
    </alternativeName>
</protein>
<dbReference type="InterPro" id="IPR011773">
    <property type="entry name" value="DNA-dir_RpoA"/>
</dbReference>
<comment type="function">
    <text evidence="11">DNA-dependent RNA polymerase catalyzes the transcription of DNA into RNA using the four ribonucleoside triphosphates as substrates.</text>
</comment>
<organism evidence="13 14">
    <name type="scientific">Candidatus Lloydbacteria bacterium CG22_combo_CG10-13_8_21_14_all_47_15</name>
    <dbReference type="NCBI Taxonomy" id="1974635"/>
    <lineage>
        <taxon>Bacteria</taxon>
        <taxon>Candidatus Lloydiibacteriota</taxon>
    </lineage>
</organism>
<evidence type="ECO:0000256" key="2">
    <source>
        <dbReference type="ARBA" id="ARBA00012418"/>
    </source>
</evidence>
<keyword evidence="7 11" id="KW-0804">Transcription</keyword>
<dbReference type="InterPro" id="IPR011263">
    <property type="entry name" value="DNA-dir_RNA_pol_RpoA/D/Rpb3"/>
</dbReference>
<dbReference type="FunFam" id="2.170.120.12:FF:000001">
    <property type="entry name" value="DNA-directed RNA polymerase subunit alpha"/>
    <property type="match status" value="1"/>
</dbReference>
<proteinExistence type="inferred from homology"/>
<evidence type="ECO:0000256" key="10">
    <source>
        <dbReference type="ARBA" id="ARBA00048552"/>
    </source>
</evidence>
<evidence type="ECO:0000313" key="14">
    <source>
        <dbReference type="Proteomes" id="UP000230638"/>
    </source>
</evidence>
<feature type="region of interest" description="Alpha N-terminal domain (alpha-NTD)" evidence="11">
    <location>
        <begin position="1"/>
        <end position="230"/>
    </location>
</feature>
<evidence type="ECO:0000256" key="3">
    <source>
        <dbReference type="ARBA" id="ARBA00015972"/>
    </source>
</evidence>